<sequence length="178" mass="20201">MKCPSCKTANLLPTMIEEYLPAMGCESCHGSLVSLLYYRHWAETQKPVATPAGAAAAVDAADTTTAITCPKCSRIMTKFRIAGDIVNRVDVCASCDEAWLDKGEWELLESLQLSLKVTSIFSDAWQRRIRQESSDETRRSILVRMIGEEATKRVEEFRNWLADNKHKPEILAFLYRRR</sequence>
<comment type="caution">
    <text evidence="1">The sequence shown here is derived from an EMBL/GenBank/DDBJ whole genome shotgun (WGS) entry which is preliminary data.</text>
</comment>
<accession>A0A841HHX9</accession>
<organism evidence="1 2">
    <name type="scientific">Povalibacter uvarum</name>
    <dbReference type="NCBI Taxonomy" id="732238"/>
    <lineage>
        <taxon>Bacteria</taxon>
        <taxon>Pseudomonadati</taxon>
        <taxon>Pseudomonadota</taxon>
        <taxon>Gammaproteobacteria</taxon>
        <taxon>Steroidobacterales</taxon>
        <taxon>Steroidobacteraceae</taxon>
        <taxon>Povalibacter</taxon>
    </lineage>
</organism>
<proteinExistence type="predicted"/>
<protein>
    <submittedName>
        <fullName evidence="1">Zn-finger nucleic acid-binding protein</fullName>
    </submittedName>
</protein>
<dbReference type="AlphaFoldDB" id="A0A841HHX9"/>
<name>A0A841HHX9_9GAMM</name>
<evidence type="ECO:0000313" key="1">
    <source>
        <dbReference type="EMBL" id="MBB6091920.1"/>
    </source>
</evidence>
<dbReference type="RefSeq" id="WP_184329685.1">
    <property type="nucleotide sequence ID" value="NZ_JACHHZ010000001.1"/>
</dbReference>
<dbReference type="Proteomes" id="UP000588068">
    <property type="component" value="Unassembled WGS sequence"/>
</dbReference>
<gene>
    <name evidence="1" type="ORF">HNQ60_000766</name>
</gene>
<evidence type="ECO:0000313" key="2">
    <source>
        <dbReference type="Proteomes" id="UP000588068"/>
    </source>
</evidence>
<reference evidence="1 2" key="1">
    <citation type="submission" date="2020-08" db="EMBL/GenBank/DDBJ databases">
        <title>Genomic Encyclopedia of Type Strains, Phase IV (KMG-IV): sequencing the most valuable type-strain genomes for metagenomic binning, comparative biology and taxonomic classification.</title>
        <authorList>
            <person name="Goeker M."/>
        </authorList>
    </citation>
    <scope>NUCLEOTIDE SEQUENCE [LARGE SCALE GENOMIC DNA]</scope>
    <source>
        <strain evidence="1 2">DSM 26723</strain>
    </source>
</reference>
<keyword evidence="2" id="KW-1185">Reference proteome</keyword>
<dbReference type="EMBL" id="JACHHZ010000001">
    <property type="protein sequence ID" value="MBB6091920.1"/>
    <property type="molecule type" value="Genomic_DNA"/>
</dbReference>